<dbReference type="SUPFAM" id="SSF50998">
    <property type="entry name" value="Quinoprotein alcohol dehydrogenase-like"/>
    <property type="match status" value="1"/>
</dbReference>
<evidence type="ECO:0000256" key="1">
    <source>
        <dbReference type="ARBA" id="ARBA00004123"/>
    </source>
</evidence>
<dbReference type="Pfam" id="PF03177">
    <property type="entry name" value="Nucleoporin_C"/>
    <property type="match status" value="1"/>
</dbReference>
<dbReference type="InterPro" id="IPR011047">
    <property type="entry name" value="Quinoprotein_ADH-like_sf"/>
</dbReference>
<accession>A0A286URX0</accession>
<gene>
    <name evidence="8" type="ORF">PNOK_0229700</name>
</gene>
<keyword evidence="3" id="KW-0813">Transport</keyword>
<evidence type="ECO:0000259" key="6">
    <source>
        <dbReference type="Pfam" id="PF03177"/>
    </source>
</evidence>
<dbReference type="STRING" id="2282107.A0A286URX0"/>
<dbReference type="GO" id="GO:0036228">
    <property type="term" value="P:protein localization to nuclear inner membrane"/>
    <property type="evidence" value="ECO:0007669"/>
    <property type="project" value="TreeGrafter"/>
</dbReference>
<feature type="domain" description="Nucleoporin Nup133/Nup155-like C-terminal" evidence="6">
    <location>
        <begin position="684"/>
        <end position="1344"/>
    </location>
</feature>
<dbReference type="Gene3D" id="1.20.58.1780">
    <property type="match status" value="1"/>
</dbReference>
<dbReference type="GO" id="GO:0017056">
    <property type="term" value="F:structural constituent of nuclear pore"/>
    <property type="evidence" value="ECO:0007669"/>
    <property type="project" value="InterPro"/>
</dbReference>
<dbReference type="InterPro" id="IPR007187">
    <property type="entry name" value="Nucleoporin_Nup133/Nup155_C"/>
</dbReference>
<dbReference type="GO" id="GO:0006405">
    <property type="term" value="P:RNA export from nucleus"/>
    <property type="evidence" value="ECO:0007669"/>
    <property type="project" value="TreeGrafter"/>
</dbReference>
<dbReference type="EMBL" id="NBII01000002">
    <property type="protein sequence ID" value="PAV22340.1"/>
    <property type="molecule type" value="Genomic_DNA"/>
</dbReference>
<evidence type="ECO:0000256" key="5">
    <source>
        <dbReference type="SAM" id="MobiDB-lite"/>
    </source>
</evidence>
<feature type="compositionally biased region" description="Polar residues" evidence="5">
    <location>
        <begin position="1"/>
        <end position="37"/>
    </location>
</feature>
<evidence type="ECO:0000256" key="4">
    <source>
        <dbReference type="ARBA" id="ARBA00023242"/>
    </source>
</evidence>
<dbReference type="GO" id="GO:0044611">
    <property type="term" value="C:nuclear pore inner ring"/>
    <property type="evidence" value="ECO:0007669"/>
    <property type="project" value="TreeGrafter"/>
</dbReference>
<dbReference type="Pfam" id="PF08801">
    <property type="entry name" value="Nucleoporin_N"/>
    <property type="match status" value="1"/>
</dbReference>
<comment type="subcellular location">
    <subcellularLocation>
        <location evidence="1">Nucleus</location>
    </subcellularLocation>
</comment>
<keyword evidence="4" id="KW-0539">Nucleus</keyword>
<protein>
    <submittedName>
        <fullName evidence="8">Nucleoporin</fullName>
    </submittedName>
</protein>
<sequence>MSFKTSQAGPRPFSPSQNVQNGSSYASTSRGKTSTSRPVPLDLPALQGSSRLVQEQLLKDAQIIPDLSDMLTIPGGQSSASYTVFPGDFRAPFQKRKHIGIPPALWEHFQSSKFVCHMGIMTEIERAWISLDHKLFLWDYVEGQELSSFIEQPDVITHVAQVKPKPGVFIDEITSLLVICTPVTVILLGVSFQQSTGPDNRQHKEIKLYATDMSVSTDGVEMASVVGTNDGRIFMCGASDGNVYELHYQEKEVWFGKKFHLINHSANGLPSLIPLLRTAQNEERVIFLAADNDRNCIYSLSEHGWISVWKPESNKGLRKTQTLGNLSKQAQDKAPGAPALAQGLKLISLHVIDRHESKSGIQLMALSQNGVRLYFSTSSAYGAYGYGGQYGVMEQKQLHLIHVRLPPVNLLHPDEQHRPQRANNLFGVTPQPQPAPTSCIMKELTFSTYVDGLLVASHPGDVDGKDFILGLAPDISRIGSLGQAQSSTVPQPAVQPLYQSAGVQPYSSSTVARNPLTEQATLLYIDGTVWAIAATRSSGSSSNLNLSNSPEPTSTNELANQFSQFRQEFLLVSNAGISHLVKRRVVDYLQDALEEAHAEGNLQPIIDFRDSYGRDQTCAMLLALASGNTNFAVDRTRYTLYDDVVCLTPELVGIARQAFYDLADKPIWVDRGYGNDSQGNVIFSGRREGFALYFARLVRPIWTAKITKIGPSGWVSNFDDAFLVSVQRNLYALKTFLEGNPQLFTSAPGDQVSANTRQNVEHDAWKVEQTSVSHLQALLGRTVEAISFVLLLTDYNFGELVAQCDKETQSKINSLTYEELIATEIGLHVSRTLVNVIINSQIGQQISIDTVSEILQQRCGSFCSADDVMLYKARECVRKAVDIKDPNERLVVLGESLRLFLRAARVIDFEKLREICGDYQHLNYAKGAVELPLQCAAVADEDNVGLNYWASGSPPDDPRSEILGRRLRCYDLVLHSLSVFGEQCTLNPARQDLEDVRNHSYELAFSVEDPIFHSHLYDWMITEGMTDALLEIRPPFLESHLLREPASADKYQLLWQLYVKNEQYLRAAEVLAALARSTEFDLPLDERLEFLTLAVSNAKSHPVSITGKHETAIAFLSELEDQLEVAQVQMELLQTLLPRVNEESDEGTKIRLLQRRLFNITELYQFYAEPFDLLAIKLLILHVSEHQDESVVRPIWNTLLDEAKSSGTPDQQADKITSVIVTHGRRFYPSEYAFPLRYVSSLLVKFALNNKGVRPAGWVPRVLKECGIPYSEIWDILHEMYESQVPPFSSQENIQMISSDIAVLLKDWVEDAKRPQSSLSQGDLPVDLLDRTIAKYIDELSADKKETKALFEDVKLQLRRYW</sequence>
<dbReference type="Gene3D" id="1.25.40.440">
    <property type="entry name" value="Nucleoporin, helical domain, central subdomain"/>
    <property type="match status" value="1"/>
</dbReference>
<feature type="region of interest" description="Disordered" evidence="5">
    <location>
        <begin position="1"/>
        <end position="41"/>
    </location>
</feature>
<dbReference type="InterPro" id="IPR004870">
    <property type="entry name" value="Nucleoporin_Nup155"/>
</dbReference>
<evidence type="ECO:0000256" key="3">
    <source>
        <dbReference type="ARBA" id="ARBA00022448"/>
    </source>
</evidence>
<comment type="similarity">
    <text evidence="2">Belongs to the non-repetitive/WGA-negative nucleoporin family.</text>
</comment>
<keyword evidence="9" id="KW-1185">Reference proteome</keyword>
<dbReference type="Gene3D" id="1.20.120.1880">
    <property type="entry name" value="Nucleoporin, helical C-terminal domain"/>
    <property type="match status" value="1"/>
</dbReference>
<dbReference type="InParanoid" id="A0A286URX0"/>
<feature type="domain" description="Nucleoporin Nup133/Nup155-like N-terminal" evidence="7">
    <location>
        <begin position="92"/>
        <end position="577"/>
    </location>
</feature>
<dbReference type="Gene3D" id="1.25.40.450">
    <property type="entry name" value="Nucleoporin, helical domain, N-terminal subdomain"/>
    <property type="match status" value="1"/>
</dbReference>
<name>A0A286URX0_9AGAM</name>
<evidence type="ECO:0000259" key="7">
    <source>
        <dbReference type="Pfam" id="PF08801"/>
    </source>
</evidence>
<organism evidence="8 9">
    <name type="scientific">Pyrrhoderma noxium</name>
    <dbReference type="NCBI Taxonomy" id="2282107"/>
    <lineage>
        <taxon>Eukaryota</taxon>
        <taxon>Fungi</taxon>
        <taxon>Dikarya</taxon>
        <taxon>Basidiomycota</taxon>
        <taxon>Agaricomycotina</taxon>
        <taxon>Agaricomycetes</taxon>
        <taxon>Hymenochaetales</taxon>
        <taxon>Hymenochaetaceae</taxon>
        <taxon>Pyrrhoderma</taxon>
    </lineage>
</organism>
<dbReference type="PANTHER" id="PTHR10350:SF6">
    <property type="entry name" value="NUCLEAR PORE COMPLEX PROTEIN NUP155"/>
    <property type="match status" value="1"/>
</dbReference>
<proteinExistence type="inferred from homology"/>
<evidence type="ECO:0000313" key="8">
    <source>
        <dbReference type="EMBL" id="PAV22340.1"/>
    </source>
</evidence>
<dbReference type="PANTHER" id="PTHR10350">
    <property type="entry name" value="NUCLEAR PORE COMPLEX PROTEIN NUP155"/>
    <property type="match status" value="1"/>
</dbReference>
<evidence type="ECO:0000313" key="9">
    <source>
        <dbReference type="Proteomes" id="UP000217199"/>
    </source>
</evidence>
<comment type="caution">
    <text evidence="8">The sequence shown here is derived from an EMBL/GenBank/DDBJ whole genome shotgun (WGS) entry which is preliminary data.</text>
</comment>
<dbReference type="InterPro" id="IPR042538">
    <property type="entry name" value="Nucleoporin_Nup155_C_3"/>
</dbReference>
<dbReference type="InterPro" id="IPR042537">
    <property type="entry name" value="Nucleoporin_Nup155_C_2"/>
</dbReference>
<dbReference type="GO" id="GO:0006606">
    <property type="term" value="P:protein import into nucleus"/>
    <property type="evidence" value="ECO:0007669"/>
    <property type="project" value="TreeGrafter"/>
</dbReference>
<dbReference type="Proteomes" id="UP000217199">
    <property type="component" value="Unassembled WGS sequence"/>
</dbReference>
<dbReference type="InterPro" id="IPR014908">
    <property type="entry name" value="Nucleoporin_Nup133/Nup155_N"/>
</dbReference>
<dbReference type="OrthoDB" id="338970at2759"/>
<dbReference type="FunFam" id="1.25.40.440:FF:000001">
    <property type="entry name" value="Nuclear pore complex subunit"/>
    <property type="match status" value="1"/>
</dbReference>
<evidence type="ECO:0000256" key="2">
    <source>
        <dbReference type="ARBA" id="ARBA00007373"/>
    </source>
</evidence>
<dbReference type="GO" id="GO:0000972">
    <property type="term" value="P:transcription-dependent tethering of RNA polymerase II gene DNA at nuclear periphery"/>
    <property type="evidence" value="ECO:0007669"/>
    <property type="project" value="TreeGrafter"/>
</dbReference>
<reference evidence="8 9" key="1">
    <citation type="journal article" date="2017" name="Mol. Ecol.">
        <title>Comparative and population genomic landscape of Phellinus noxius: A hypervariable fungus causing root rot in trees.</title>
        <authorList>
            <person name="Chung C.L."/>
            <person name="Lee T.J."/>
            <person name="Akiba M."/>
            <person name="Lee H.H."/>
            <person name="Kuo T.H."/>
            <person name="Liu D."/>
            <person name="Ke H.M."/>
            <person name="Yokoi T."/>
            <person name="Roa M.B."/>
            <person name="Lu M.J."/>
            <person name="Chang Y.Y."/>
            <person name="Ann P.J."/>
            <person name="Tsai J.N."/>
            <person name="Chen C.Y."/>
            <person name="Tzean S.S."/>
            <person name="Ota Y."/>
            <person name="Hattori T."/>
            <person name="Sahashi N."/>
            <person name="Liou R.F."/>
            <person name="Kikuchi T."/>
            <person name="Tsai I.J."/>
        </authorList>
    </citation>
    <scope>NUCLEOTIDE SEQUENCE [LARGE SCALE GENOMIC DNA]</scope>
    <source>
        <strain evidence="8 9">FFPRI411160</strain>
    </source>
</reference>
<dbReference type="InterPro" id="IPR042533">
    <property type="entry name" value="Nucleoporin_Nup155_C_1"/>
</dbReference>
<dbReference type="FunCoup" id="A0A286URX0">
    <property type="interactions" value="824"/>
</dbReference>